<evidence type="ECO:0000256" key="8">
    <source>
        <dbReference type="ARBA" id="ARBA00023196"/>
    </source>
</evidence>
<name>A0A1I6HV98_9RHOB</name>
<dbReference type="PANTHER" id="PTHR13822">
    <property type="entry name" value="ATP SYNTHASE DELTA/EPSILON CHAIN"/>
    <property type="match status" value="1"/>
</dbReference>
<comment type="subcellular location">
    <subcellularLocation>
        <location evidence="10">Cell membrane</location>
        <topology evidence="10">Peripheral membrane protein</topology>
    </subcellularLocation>
    <subcellularLocation>
        <location evidence="2">Endomembrane system</location>
        <topology evidence="2">Peripheral membrane protein</topology>
    </subcellularLocation>
</comment>
<evidence type="ECO:0000259" key="11">
    <source>
        <dbReference type="Pfam" id="PF02823"/>
    </source>
</evidence>
<dbReference type="GO" id="GO:0045259">
    <property type="term" value="C:proton-transporting ATP synthase complex"/>
    <property type="evidence" value="ECO:0007669"/>
    <property type="project" value="UniProtKB-KW"/>
</dbReference>
<reference evidence="13" key="1">
    <citation type="submission" date="2016-10" db="EMBL/GenBank/DDBJ databases">
        <authorList>
            <person name="Varghese N."/>
            <person name="Submissions S."/>
        </authorList>
    </citation>
    <scope>NUCLEOTIDE SEQUENCE [LARGE SCALE GENOMIC DNA]</scope>
    <source>
        <strain evidence="13">DSM 26921</strain>
    </source>
</reference>
<protein>
    <recommendedName>
        <fullName evidence="10">ATP synthase epsilon chain</fullName>
    </recommendedName>
    <alternativeName>
        <fullName evidence="10">ATP synthase F1 sector epsilon subunit</fullName>
    </alternativeName>
    <alternativeName>
        <fullName evidence="10">F-ATPase epsilon subunit</fullName>
    </alternativeName>
</protein>
<comment type="subunit">
    <text evidence="10">F-type ATPases have 2 components, CF(1) - the catalytic core - and CF(0) - the membrane proton channel. CF(1) has five subunits: alpha(3), beta(3), gamma(1), delta(1), epsilon(1). CF(0) has three main subunits: a, b and c.</text>
</comment>
<dbReference type="SUPFAM" id="SSF51344">
    <property type="entry name" value="Epsilon subunit of F1F0-ATP synthase N-terminal domain"/>
    <property type="match status" value="1"/>
</dbReference>
<dbReference type="STRING" id="670154.SAMN04488002_3483"/>
<keyword evidence="10" id="KW-1003">Cell membrane</keyword>
<evidence type="ECO:0000256" key="10">
    <source>
        <dbReference type="HAMAP-Rule" id="MF_00530"/>
    </source>
</evidence>
<evidence type="ECO:0000256" key="1">
    <source>
        <dbReference type="ARBA" id="ARBA00003543"/>
    </source>
</evidence>
<keyword evidence="6 10" id="KW-0406">Ion transport</keyword>
<dbReference type="GO" id="GO:0046933">
    <property type="term" value="F:proton-transporting ATP synthase activity, rotational mechanism"/>
    <property type="evidence" value="ECO:0007669"/>
    <property type="project" value="UniProtKB-UniRule"/>
</dbReference>
<evidence type="ECO:0000256" key="9">
    <source>
        <dbReference type="ARBA" id="ARBA00023310"/>
    </source>
</evidence>
<evidence type="ECO:0000256" key="5">
    <source>
        <dbReference type="ARBA" id="ARBA00022781"/>
    </source>
</evidence>
<dbReference type="GO" id="GO:0005886">
    <property type="term" value="C:plasma membrane"/>
    <property type="evidence" value="ECO:0007669"/>
    <property type="project" value="UniProtKB-SubCell"/>
</dbReference>
<organism evidence="12 13">
    <name type="scientific">Litoreibacter janthinus</name>
    <dbReference type="NCBI Taxonomy" id="670154"/>
    <lineage>
        <taxon>Bacteria</taxon>
        <taxon>Pseudomonadati</taxon>
        <taxon>Pseudomonadota</taxon>
        <taxon>Alphaproteobacteria</taxon>
        <taxon>Rhodobacterales</taxon>
        <taxon>Roseobacteraceae</taxon>
        <taxon>Litoreibacter</taxon>
    </lineage>
</organism>
<dbReference type="GO" id="GO:0005524">
    <property type="term" value="F:ATP binding"/>
    <property type="evidence" value="ECO:0007669"/>
    <property type="project" value="UniProtKB-UniRule"/>
</dbReference>
<dbReference type="PANTHER" id="PTHR13822:SF10">
    <property type="entry name" value="ATP SYNTHASE EPSILON CHAIN, CHLOROPLASTIC"/>
    <property type="match status" value="1"/>
</dbReference>
<dbReference type="InterPro" id="IPR001469">
    <property type="entry name" value="ATP_synth_F1_dsu/esu"/>
</dbReference>
<evidence type="ECO:0000256" key="3">
    <source>
        <dbReference type="ARBA" id="ARBA00005712"/>
    </source>
</evidence>
<dbReference type="Gene3D" id="2.60.15.10">
    <property type="entry name" value="F0F1 ATP synthase delta/epsilon subunit, N-terminal"/>
    <property type="match status" value="1"/>
</dbReference>
<gene>
    <name evidence="10" type="primary">atpC</name>
    <name evidence="12" type="ORF">SAMN04488002_3483</name>
</gene>
<dbReference type="CDD" id="cd12152">
    <property type="entry name" value="F1-ATPase_delta"/>
    <property type="match status" value="1"/>
</dbReference>
<dbReference type="AlphaFoldDB" id="A0A1I6HV98"/>
<keyword evidence="4 10" id="KW-0813">Transport</keyword>
<keyword evidence="8 10" id="KW-0139">CF(1)</keyword>
<comment type="similarity">
    <text evidence="3 10">Belongs to the ATPase epsilon chain family.</text>
</comment>
<evidence type="ECO:0000256" key="4">
    <source>
        <dbReference type="ARBA" id="ARBA00022448"/>
    </source>
</evidence>
<evidence type="ECO:0000313" key="12">
    <source>
        <dbReference type="EMBL" id="SFR58363.1"/>
    </source>
</evidence>
<proteinExistence type="inferred from homology"/>
<dbReference type="Proteomes" id="UP000199658">
    <property type="component" value="Unassembled WGS sequence"/>
</dbReference>
<dbReference type="InterPro" id="IPR020546">
    <property type="entry name" value="ATP_synth_F1_dsu/esu_N"/>
</dbReference>
<keyword evidence="9 10" id="KW-0066">ATP synthesis</keyword>
<evidence type="ECO:0000313" key="13">
    <source>
        <dbReference type="Proteomes" id="UP000199658"/>
    </source>
</evidence>
<dbReference type="Pfam" id="PF02823">
    <property type="entry name" value="ATP-synt_DE_N"/>
    <property type="match status" value="1"/>
</dbReference>
<feature type="domain" description="ATP synthase F1 complex delta/epsilon subunit N-terminal" evidence="11">
    <location>
        <begin position="5"/>
        <end position="83"/>
    </location>
</feature>
<dbReference type="HAMAP" id="MF_00530">
    <property type="entry name" value="ATP_synth_epsil_bac"/>
    <property type="match status" value="1"/>
</dbReference>
<dbReference type="NCBIfam" id="NF009978">
    <property type="entry name" value="PRK13443.1"/>
    <property type="match status" value="1"/>
</dbReference>
<evidence type="ECO:0000256" key="6">
    <source>
        <dbReference type="ARBA" id="ARBA00023065"/>
    </source>
</evidence>
<keyword evidence="7 10" id="KW-0472">Membrane</keyword>
<dbReference type="EMBL" id="FOYO01000001">
    <property type="protein sequence ID" value="SFR58363.1"/>
    <property type="molecule type" value="Genomic_DNA"/>
</dbReference>
<keyword evidence="13" id="KW-1185">Reference proteome</keyword>
<accession>A0A1I6HV98</accession>
<dbReference type="GO" id="GO:0012505">
    <property type="term" value="C:endomembrane system"/>
    <property type="evidence" value="ECO:0007669"/>
    <property type="project" value="UniProtKB-SubCell"/>
</dbReference>
<dbReference type="InterPro" id="IPR036771">
    <property type="entry name" value="ATPsynth_dsu/esu_N"/>
</dbReference>
<sequence>MAEMMQFDLVSPERRLASVQASEVQIPGAEGDFTAMALHAPVITTLRPGVLKVVTASGTDEYLVTGGFAEVGAAGTSVLAERAYAKADVTPELLEDLIKEANLQRDASNTDIAAKYADDLVAASMQISA</sequence>
<dbReference type="OrthoDB" id="9799969at2"/>
<comment type="function">
    <text evidence="1 10">Produces ATP from ADP in the presence of a proton gradient across the membrane.</text>
</comment>
<evidence type="ECO:0000256" key="2">
    <source>
        <dbReference type="ARBA" id="ARBA00004184"/>
    </source>
</evidence>
<dbReference type="RefSeq" id="WP_090219380.1">
    <property type="nucleotide sequence ID" value="NZ_FOYO01000001.1"/>
</dbReference>
<evidence type="ECO:0000256" key="7">
    <source>
        <dbReference type="ARBA" id="ARBA00023136"/>
    </source>
</evidence>
<keyword evidence="5 10" id="KW-0375">Hydrogen ion transport</keyword>